<dbReference type="AlphaFoldDB" id="A0A1G4IVL2"/>
<reference evidence="6 7" key="1">
    <citation type="submission" date="2016-03" db="EMBL/GenBank/DDBJ databases">
        <authorList>
            <person name="Devillers H."/>
        </authorList>
    </citation>
    <scope>NUCLEOTIDE SEQUENCE [LARGE SCALE GENOMIC DNA]</scope>
    <source>
        <strain evidence="6">CBS 11717</strain>
    </source>
</reference>
<evidence type="ECO:0000259" key="5">
    <source>
        <dbReference type="Pfam" id="PF12894"/>
    </source>
</evidence>
<feature type="compositionally biased region" description="Acidic residues" evidence="4">
    <location>
        <begin position="19"/>
        <end position="32"/>
    </location>
</feature>
<keyword evidence="7" id="KW-1185">Reference proteome</keyword>
<evidence type="ECO:0000256" key="4">
    <source>
        <dbReference type="SAM" id="MobiDB-lite"/>
    </source>
</evidence>
<keyword evidence="1 3" id="KW-0853">WD repeat</keyword>
<dbReference type="SUPFAM" id="SSF50978">
    <property type="entry name" value="WD40 repeat-like"/>
    <property type="match status" value="1"/>
</dbReference>
<dbReference type="Pfam" id="PF00400">
    <property type="entry name" value="WD40"/>
    <property type="match status" value="1"/>
</dbReference>
<dbReference type="OrthoDB" id="10261640at2759"/>
<proteinExistence type="predicted"/>
<sequence>MSGFPEEVHAVGDDHVQEEFIENNEVEQEYVVDENAGAPMDDDDDEEDEGEEGPEEPIEIDMSNNSYTYFDKHSDSIFTVSQHPKLPLVCTGGGDNVAYLWTSHSQPPKFAGTITHSESVIAGDFSCDGKFLITADMNGQVLVHKAVKGGQQWNKCAELHEVEEVTWLKVHPTVAGIFAFGAVDGSVWCYQINSNSGSLEQLMSGFAHQQDCTMGEFVDVELGDTAVTLVTCSLDSTIVGWNCFTGQNLFKISQSELRGIEAPWVSLARAPASKSASVIACGANNGVLAIVNCQNGAVLQLSTVIELKPEQDELDASIESIAWSPKFPLLAIGLVSGEVLLYETQSWRVRHKFVLEDSVTKLKFESENGCFLFASCINGKVYEYDARNGQEVHVCLGHNMGVLDFVLSEDGKKLITAGDEGVSLLFQLP</sequence>
<feature type="region of interest" description="Disordered" evidence="4">
    <location>
        <begin position="1"/>
        <end position="63"/>
    </location>
</feature>
<dbReference type="STRING" id="1230905.A0A1G4IVL2"/>
<dbReference type="PANTHER" id="PTHR19857:SF8">
    <property type="entry name" value="ANGIO-ASSOCIATED MIGRATORY CELL PROTEIN"/>
    <property type="match status" value="1"/>
</dbReference>
<feature type="repeat" description="WD" evidence="3">
    <location>
        <begin position="70"/>
        <end position="101"/>
    </location>
</feature>
<evidence type="ECO:0000256" key="3">
    <source>
        <dbReference type="PROSITE-ProRule" id="PRU00221"/>
    </source>
</evidence>
<feature type="compositionally biased region" description="Basic and acidic residues" evidence="4">
    <location>
        <begin position="1"/>
        <end position="18"/>
    </location>
</feature>
<dbReference type="Gene3D" id="2.130.10.10">
    <property type="entry name" value="YVTN repeat-like/Quinoprotein amine dehydrogenase"/>
    <property type="match status" value="1"/>
</dbReference>
<evidence type="ECO:0000313" key="6">
    <source>
        <dbReference type="EMBL" id="SCU81089.1"/>
    </source>
</evidence>
<gene>
    <name evidence="6" type="ORF">LAMI_0B04764G</name>
</gene>
<keyword evidence="2" id="KW-0677">Repeat</keyword>
<dbReference type="FunFam" id="2.130.10.10:FF:000630">
    <property type="entry name" value="Ribosome assembly protein SQT1"/>
    <property type="match status" value="1"/>
</dbReference>
<dbReference type="InterPro" id="IPR051179">
    <property type="entry name" value="WD_repeat_multifunction"/>
</dbReference>
<dbReference type="Pfam" id="PF12894">
    <property type="entry name" value="ANAPC4_WD40"/>
    <property type="match status" value="1"/>
</dbReference>
<organism evidence="6 7">
    <name type="scientific">Lachancea mirantina</name>
    <dbReference type="NCBI Taxonomy" id="1230905"/>
    <lineage>
        <taxon>Eukaryota</taxon>
        <taxon>Fungi</taxon>
        <taxon>Dikarya</taxon>
        <taxon>Ascomycota</taxon>
        <taxon>Saccharomycotina</taxon>
        <taxon>Saccharomycetes</taxon>
        <taxon>Saccharomycetales</taxon>
        <taxon>Saccharomycetaceae</taxon>
        <taxon>Lachancea</taxon>
    </lineage>
</organism>
<dbReference type="PROSITE" id="PS50082">
    <property type="entry name" value="WD_REPEATS_2"/>
    <property type="match status" value="1"/>
</dbReference>
<accession>A0A1G4IVL2</accession>
<protein>
    <submittedName>
        <fullName evidence="6">LAMI_0B04764g1_1</fullName>
    </submittedName>
</protein>
<dbReference type="EMBL" id="LT598464">
    <property type="protein sequence ID" value="SCU81089.1"/>
    <property type="molecule type" value="Genomic_DNA"/>
</dbReference>
<evidence type="ECO:0000313" key="7">
    <source>
        <dbReference type="Proteomes" id="UP000191024"/>
    </source>
</evidence>
<dbReference type="InterPro" id="IPR024977">
    <property type="entry name" value="Apc4-like_WD40_dom"/>
</dbReference>
<name>A0A1G4IVL2_9SACH</name>
<dbReference type="PANTHER" id="PTHR19857">
    <property type="entry name" value="MITOCHONDRIAL DIVISION PROTEIN 1-RELATED"/>
    <property type="match status" value="1"/>
</dbReference>
<dbReference type="InterPro" id="IPR036322">
    <property type="entry name" value="WD40_repeat_dom_sf"/>
</dbReference>
<feature type="domain" description="Anaphase-promoting complex subunit 4-like WD40" evidence="5">
    <location>
        <begin position="322"/>
        <end position="395"/>
    </location>
</feature>
<evidence type="ECO:0000256" key="2">
    <source>
        <dbReference type="ARBA" id="ARBA00022737"/>
    </source>
</evidence>
<dbReference type="Proteomes" id="UP000191024">
    <property type="component" value="Chromosome B"/>
</dbReference>
<feature type="compositionally biased region" description="Acidic residues" evidence="4">
    <location>
        <begin position="40"/>
        <end position="59"/>
    </location>
</feature>
<dbReference type="SMART" id="SM00320">
    <property type="entry name" value="WD40"/>
    <property type="match status" value="7"/>
</dbReference>
<evidence type="ECO:0000256" key="1">
    <source>
        <dbReference type="ARBA" id="ARBA00022574"/>
    </source>
</evidence>
<dbReference type="InterPro" id="IPR001680">
    <property type="entry name" value="WD40_rpt"/>
</dbReference>
<dbReference type="InterPro" id="IPR015943">
    <property type="entry name" value="WD40/YVTN_repeat-like_dom_sf"/>
</dbReference>